<reference evidence="6" key="1">
    <citation type="journal article" date="2020" name="mSystems">
        <title>Genome- and Community-Level Interaction Insights into Carbon Utilization and Element Cycling Functions of Hydrothermarchaeota in Hydrothermal Sediment.</title>
        <authorList>
            <person name="Zhou Z."/>
            <person name="Liu Y."/>
            <person name="Xu W."/>
            <person name="Pan J."/>
            <person name="Luo Z.H."/>
            <person name="Li M."/>
        </authorList>
    </citation>
    <scope>NUCLEOTIDE SEQUENCE [LARGE SCALE GENOMIC DNA]</scope>
    <source>
        <strain evidence="6">SpSt-456</strain>
    </source>
</reference>
<dbReference type="Pfam" id="PF07724">
    <property type="entry name" value="AAA_2"/>
    <property type="match status" value="1"/>
</dbReference>
<dbReference type="Gene3D" id="1.10.8.60">
    <property type="match status" value="1"/>
</dbReference>
<accession>A0A831ZNU9</accession>
<keyword evidence="3" id="KW-0143">Chaperone</keyword>
<protein>
    <submittedName>
        <fullName evidence="6">AAA family ATPase</fullName>
    </submittedName>
</protein>
<dbReference type="GO" id="GO:0051603">
    <property type="term" value="P:proteolysis involved in protein catabolic process"/>
    <property type="evidence" value="ECO:0007669"/>
    <property type="project" value="TreeGrafter"/>
</dbReference>
<dbReference type="PANTHER" id="PTHR48102:SF7">
    <property type="entry name" value="ATP-DEPENDENT CLP PROTEASE ATP-BINDING SUBUNIT CLPX-LIKE, MITOCHONDRIAL"/>
    <property type="match status" value="1"/>
</dbReference>
<sequence length="432" mass="47713">MRLSRPSPPAWTALTWRGPNPRTTSCCAGRFTPSTRGSRRGCSHAMLMPFCIGFTPPRSGPWRRVMAEPMAPESRLKIQQKIDGVRDRKTAQTVEHITRFDKTPSQLKAEMDRYVIGQEKGKKVLATAIAYHYRRLGAALEEAAAQSGGDVEKALQKVKTPKANILIVGPTGCGKTYTCEVASRLVGVPFVVEDLTKFSETGYVGQSTSDILVDLLVSAGGHTLTAQTGMVYLDEIDKIASEKTLTKDVSGKGVQKGLLKMLEGMENTIEFGKDRLTLSTRHVLFIAGGAFEGLEEIVQKRMERLGIKGLWREHLLPDDLVRYGMERQLMARLPVRVVYNALTTANLRDILTKSEDSPLQAFIKDFEAWGIRLVFTEEAVLEVARRAEQEGVGARGLTSILHRVLLEPMFSLPGTHTGEYEVNAMQVKAALA</sequence>
<dbReference type="InterPro" id="IPR019489">
    <property type="entry name" value="Clp_ATPase_C"/>
</dbReference>
<organism evidence="6">
    <name type="scientific">Desulfacinum infernum</name>
    <dbReference type="NCBI Taxonomy" id="35837"/>
    <lineage>
        <taxon>Bacteria</taxon>
        <taxon>Pseudomonadati</taxon>
        <taxon>Thermodesulfobacteriota</taxon>
        <taxon>Syntrophobacteria</taxon>
        <taxon>Syntrophobacterales</taxon>
        <taxon>Syntrophobacteraceae</taxon>
        <taxon>Desulfacinum</taxon>
    </lineage>
</organism>
<dbReference type="EMBL" id="DSTK01000044">
    <property type="protein sequence ID" value="HFK98851.1"/>
    <property type="molecule type" value="Genomic_DNA"/>
</dbReference>
<proteinExistence type="predicted"/>
<evidence type="ECO:0000256" key="2">
    <source>
        <dbReference type="ARBA" id="ARBA00022840"/>
    </source>
</evidence>
<dbReference type="SMART" id="SM01086">
    <property type="entry name" value="ClpB_D2-small"/>
    <property type="match status" value="1"/>
</dbReference>
<feature type="domain" description="Clp ATPase C-terminal" evidence="5">
    <location>
        <begin position="342"/>
        <end position="431"/>
    </location>
</feature>
<dbReference type="AlphaFoldDB" id="A0A831ZNU9"/>
<evidence type="ECO:0000256" key="1">
    <source>
        <dbReference type="ARBA" id="ARBA00022741"/>
    </source>
</evidence>
<gene>
    <name evidence="6" type="ORF">ENS06_16185</name>
</gene>
<dbReference type="GO" id="GO:0016887">
    <property type="term" value="F:ATP hydrolysis activity"/>
    <property type="evidence" value="ECO:0007669"/>
    <property type="project" value="InterPro"/>
</dbReference>
<evidence type="ECO:0000313" key="6">
    <source>
        <dbReference type="EMBL" id="HFK98851.1"/>
    </source>
</evidence>
<feature type="domain" description="AAA+ ATPase" evidence="4">
    <location>
        <begin position="161"/>
        <end position="308"/>
    </location>
</feature>
<keyword evidence="1" id="KW-0547">Nucleotide-binding</keyword>
<dbReference type="InterPro" id="IPR003959">
    <property type="entry name" value="ATPase_AAA_core"/>
</dbReference>
<dbReference type="Pfam" id="PF10431">
    <property type="entry name" value="ClpB_D2-small"/>
    <property type="match status" value="1"/>
</dbReference>
<keyword evidence="2" id="KW-0067">ATP-binding</keyword>
<dbReference type="InterPro" id="IPR050052">
    <property type="entry name" value="ATP-dep_Clp_protease_ClpX"/>
</dbReference>
<name>A0A831ZNU9_9BACT</name>
<dbReference type="PANTHER" id="PTHR48102">
    <property type="entry name" value="ATP-DEPENDENT CLP PROTEASE ATP-BINDING SUBUNIT CLPX-LIKE, MITOCHONDRIAL-RELATED"/>
    <property type="match status" value="1"/>
</dbReference>
<comment type="caution">
    <text evidence="6">The sequence shown here is derived from an EMBL/GenBank/DDBJ whole genome shotgun (WGS) entry which is preliminary data.</text>
</comment>
<dbReference type="SUPFAM" id="SSF52540">
    <property type="entry name" value="P-loop containing nucleoside triphosphate hydrolases"/>
    <property type="match status" value="1"/>
</dbReference>
<dbReference type="GO" id="GO:0005524">
    <property type="term" value="F:ATP binding"/>
    <property type="evidence" value="ECO:0007669"/>
    <property type="project" value="UniProtKB-KW"/>
</dbReference>
<dbReference type="SMART" id="SM00382">
    <property type="entry name" value="AAA"/>
    <property type="match status" value="1"/>
</dbReference>
<dbReference type="InterPro" id="IPR003593">
    <property type="entry name" value="AAA+_ATPase"/>
</dbReference>
<dbReference type="Gene3D" id="3.40.50.300">
    <property type="entry name" value="P-loop containing nucleotide triphosphate hydrolases"/>
    <property type="match status" value="1"/>
</dbReference>
<evidence type="ECO:0000259" key="4">
    <source>
        <dbReference type="SMART" id="SM00382"/>
    </source>
</evidence>
<dbReference type="InterPro" id="IPR027417">
    <property type="entry name" value="P-loop_NTPase"/>
</dbReference>
<evidence type="ECO:0000256" key="3">
    <source>
        <dbReference type="ARBA" id="ARBA00023186"/>
    </source>
</evidence>
<evidence type="ECO:0000259" key="5">
    <source>
        <dbReference type="SMART" id="SM01086"/>
    </source>
</evidence>